<reference evidence="1" key="1">
    <citation type="submission" date="2021-03" db="EMBL/GenBank/DDBJ databases">
        <authorList>
            <person name="Tran Van P."/>
        </authorList>
    </citation>
    <scope>NUCLEOTIDE SEQUENCE</scope>
</reference>
<organism evidence="1 2">
    <name type="scientific">Timema podura</name>
    <name type="common">Walking stick</name>
    <dbReference type="NCBI Taxonomy" id="61482"/>
    <lineage>
        <taxon>Eukaryota</taxon>
        <taxon>Metazoa</taxon>
        <taxon>Ecdysozoa</taxon>
        <taxon>Arthropoda</taxon>
        <taxon>Hexapoda</taxon>
        <taxon>Insecta</taxon>
        <taxon>Pterygota</taxon>
        <taxon>Neoptera</taxon>
        <taxon>Polyneoptera</taxon>
        <taxon>Phasmatodea</taxon>
        <taxon>Timematodea</taxon>
        <taxon>Timematoidea</taxon>
        <taxon>Timematidae</taxon>
        <taxon>Timema</taxon>
    </lineage>
</organism>
<dbReference type="Proteomes" id="UP001153148">
    <property type="component" value="Unassembled WGS sequence"/>
</dbReference>
<gene>
    <name evidence="1" type="ORF">TPAB3V08_LOCUS15581</name>
</gene>
<dbReference type="EMBL" id="CAJPIN010097091">
    <property type="protein sequence ID" value="CAG2068638.1"/>
    <property type="molecule type" value="Genomic_DNA"/>
</dbReference>
<accession>A0ABN7PLP5</accession>
<evidence type="ECO:0000313" key="2">
    <source>
        <dbReference type="Proteomes" id="UP001153148"/>
    </source>
</evidence>
<proteinExistence type="predicted"/>
<evidence type="ECO:0000313" key="1">
    <source>
        <dbReference type="EMBL" id="CAG2068638.1"/>
    </source>
</evidence>
<protein>
    <submittedName>
        <fullName evidence="1">Uncharacterized protein</fullName>
    </submittedName>
</protein>
<sequence>MVSTAGAENELLRLLGQSAGRLPQSPTTLKGTSPDSTALLALLQNTNKDASKSSQHLLASFSGRQPTQSELLNKINLGVG</sequence>
<comment type="caution">
    <text evidence="1">The sequence shown here is derived from an EMBL/GenBank/DDBJ whole genome shotgun (WGS) entry which is preliminary data.</text>
</comment>
<keyword evidence="2" id="KW-1185">Reference proteome</keyword>
<name>A0ABN7PLP5_TIMPD</name>
<feature type="non-terminal residue" evidence="1">
    <location>
        <position position="80"/>
    </location>
</feature>